<dbReference type="AlphaFoldDB" id="A0A7V6CMW7"/>
<comment type="catalytic activity">
    <reaction evidence="8">
        <text>L-glutamine + H2O = L-glutamate + NH4(+)</text>
        <dbReference type="Rhea" id="RHEA:15889"/>
        <dbReference type="ChEBI" id="CHEBI:15377"/>
        <dbReference type="ChEBI" id="CHEBI:28938"/>
        <dbReference type="ChEBI" id="CHEBI:29985"/>
        <dbReference type="ChEBI" id="CHEBI:58359"/>
        <dbReference type="EC" id="3.5.1.2"/>
    </reaction>
</comment>
<dbReference type="EMBL" id="DTHS01000019">
    <property type="protein sequence ID" value="HHR48606.1"/>
    <property type="molecule type" value="Genomic_DNA"/>
</dbReference>
<evidence type="ECO:0000256" key="2">
    <source>
        <dbReference type="ARBA" id="ARBA00022598"/>
    </source>
</evidence>
<name>A0A7V6CMW7_UNCW3</name>
<evidence type="ECO:0000256" key="3">
    <source>
        <dbReference type="ARBA" id="ARBA00022741"/>
    </source>
</evidence>
<sequence length="251" mass="28912">MLIKKKVKVLILFTSGTNCDEETAFAFEKSGAEVFTYHINYLKRNKRLLKEFHLLCLPGGFTYGDYISAGKILANELRYYFQEELKEFIKAGKLILGICNGFQVLCKAGLLPGFDEYFIPPLVTLTFNDSQRFECRWVSLRVNHNAKTPFIKDLDEIIQLPIAHAEGKFFSEKEVVLKRLKNNNQIVLTYIDNPNGSLWDIAGICDATGRIFGLMPHPERFIFSLHHPLRINKIYGLKFFINACEYAKKEL</sequence>
<dbReference type="GO" id="GO:0005737">
    <property type="term" value="C:cytoplasm"/>
    <property type="evidence" value="ECO:0007669"/>
    <property type="project" value="UniProtKB-SubCell"/>
</dbReference>
<dbReference type="PANTHER" id="PTHR47552:SF1">
    <property type="entry name" value="PHOSPHORIBOSYLFORMYLGLYCINAMIDINE SYNTHASE SUBUNIT PURQ"/>
    <property type="match status" value="1"/>
</dbReference>
<dbReference type="Pfam" id="PF13507">
    <property type="entry name" value="GATase_5"/>
    <property type="match status" value="1"/>
</dbReference>
<organism evidence="9">
    <name type="scientific">candidate division WOR-3 bacterium</name>
    <dbReference type="NCBI Taxonomy" id="2052148"/>
    <lineage>
        <taxon>Bacteria</taxon>
        <taxon>Bacteria division WOR-3</taxon>
    </lineage>
</organism>
<dbReference type="SMART" id="SM01211">
    <property type="entry name" value="GATase_5"/>
    <property type="match status" value="1"/>
</dbReference>
<evidence type="ECO:0000256" key="6">
    <source>
        <dbReference type="ARBA" id="ARBA00022840"/>
    </source>
</evidence>
<keyword evidence="6 8" id="KW-0067">ATP-binding</keyword>
<keyword evidence="3 8" id="KW-0547">Nucleotide-binding</keyword>
<comment type="pathway">
    <text evidence="8">Purine metabolism; IMP biosynthesis via de novo pathway; 5-amino-1-(5-phospho-D-ribosyl)imidazole from N(2)-formyl-N(1)-(5-phospho-D-ribosyl)glycinamide: step 1/2.</text>
</comment>
<dbReference type="CDD" id="cd01740">
    <property type="entry name" value="GATase1_FGAR_AT"/>
    <property type="match status" value="1"/>
</dbReference>
<evidence type="ECO:0000313" key="9">
    <source>
        <dbReference type="EMBL" id="HHR48606.1"/>
    </source>
</evidence>
<keyword evidence="2 8" id="KW-0436">Ligase</keyword>
<dbReference type="InterPro" id="IPR029062">
    <property type="entry name" value="Class_I_gatase-like"/>
</dbReference>
<dbReference type="PANTHER" id="PTHR47552">
    <property type="entry name" value="PHOSPHORIBOSYLFORMYLGLYCINAMIDINE SYNTHASE SUBUNIT PURQ"/>
    <property type="match status" value="1"/>
</dbReference>
<dbReference type="GO" id="GO:0004359">
    <property type="term" value="F:glutaminase activity"/>
    <property type="evidence" value="ECO:0007669"/>
    <property type="project" value="UniProtKB-EC"/>
</dbReference>
<comment type="subunit">
    <text evidence="8">Part of the FGAM synthase complex composed of 1 PurL, 1 PurQ and 2 PurS subunits.</text>
</comment>
<dbReference type="GO" id="GO:0004642">
    <property type="term" value="F:phosphoribosylformylglycinamidine synthase activity"/>
    <property type="evidence" value="ECO:0007669"/>
    <property type="project" value="UniProtKB-UniRule"/>
</dbReference>
<dbReference type="SUPFAM" id="SSF52317">
    <property type="entry name" value="Class I glutamine amidotransferase-like"/>
    <property type="match status" value="1"/>
</dbReference>
<comment type="subcellular location">
    <subcellularLocation>
        <location evidence="8">Cytoplasm</location>
    </subcellularLocation>
</comment>
<evidence type="ECO:0000256" key="5">
    <source>
        <dbReference type="ARBA" id="ARBA00022801"/>
    </source>
</evidence>
<dbReference type="GO" id="GO:0005524">
    <property type="term" value="F:ATP binding"/>
    <property type="evidence" value="ECO:0007669"/>
    <property type="project" value="UniProtKB-KW"/>
</dbReference>
<evidence type="ECO:0000256" key="7">
    <source>
        <dbReference type="ARBA" id="ARBA00022962"/>
    </source>
</evidence>
<keyword evidence="5 8" id="KW-0378">Hydrolase</keyword>
<gene>
    <name evidence="8 9" type="primary">purQ</name>
    <name evidence="9" type="ORF">ENV79_03045</name>
</gene>
<feature type="active site" description="Nucleophile" evidence="8">
    <location>
        <position position="99"/>
    </location>
</feature>
<evidence type="ECO:0000256" key="1">
    <source>
        <dbReference type="ARBA" id="ARBA00022490"/>
    </source>
</evidence>
<proteinExistence type="inferred from homology"/>
<evidence type="ECO:0000256" key="8">
    <source>
        <dbReference type="HAMAP-Rule" id="MF_00421"/>
    </source>
</evidence>
<dbReference type="Gene3D" id="3.40.50.880">
    <property type="match status" value="1"/>
</dbReference>
<keyword evidence="7 8" id="KW-0315">Glutamine amidotransferase</keyword>
<dbReference type="EC" id="3.5.1.2" evidence="8"/>
<dbReference type="HAMAP" id="MF_00421">
    <property type="entry name" value="PurQ"/>
    <property type="match status" value="1"/>
</dbReference>
<comment type="catalytic activity">
    <reaction evidence="8">
        <text>N(2)-formyl-N(1)-(5-phospho-beta-D-ribosyl)glycinamide + L-glutamine + ATP + H2O = 2-formamido-N(1)-(5-O-phospho-beta-D-ribosyl)acetamidine + L-glutamate + ADP + phosphate + H(+)</text>
        <dbReference type="Rhea" id="RHEA:17129"/>
        <dbReference type="ChEBI" id="CHEBI:15377"/>
        <dbReference type="ChEBI" id="CHEBI:15378"/>
        <dbReference type="ChEBI" id="CHEBI:29985"/>
        <dbReference type="ChEBI" id="CHEBI:30616"/>
        <dbReference type="ChEBI" id="CHEBI:43474"/>
        <dbReference type="ChEBI" id="CHEBI:58359"/>
        <dbReference type="ChEBI" id="CHEBI:147286"/>
        <dbReference type="ChEBI" id="CHEBI:147287"/>
        <dbReference type="ChEBI" id="CHEBI:456216"/>
        <dbReference type="EC" id="6.3.5.3"/>
    </reaction>
</comment>
<dbReference type="EC" id="6.3.5.3" evidence="8"/>
<accession>A0A7V6CMW7</accession>
<protein>
    <recommendedName>
        <fullName evidence="8">Phosphoribosylformylglycinamidine synthase subunit PurQ</fullName>
        <shortName evidence="8">FGAM synthase</shortName>
        <ecNumber evidence="8">6.3.5.3</ecNumber>
    </recommendedName>
    <alternativeName>
        <fullName evidence="8">Formylglycinamide ribonucleotide amidotransferase subunit I</fullName>
        <shortName evidence="8">FGAR amidotransferase I</shortName>
        <shortName evidence="8">FGAR-AT I</shortName>
    </alternativeName>
    <alternativeName>
        <fullName evidence="8">Glutaminase PurQ</fullName>
        <ecNumber evidence="8">3.5.1.2</ecNumber>
    </alternativeName>
    <alternativeName>
        <fullName evidence="8">Phosphoribosylformylglycinamidine synthase subunit I</fullName>
    </alternativeName>
</protein>
<evidence type="ECO:0000256" key="4">
    <source>
        <dbReference type="ARBA" id="ARBA00022755"/>
    </source>
</evidence>
<feature type="active site" evidence="8">
    <location>
        <position position="219"/>
    </location>
</feature>
<keyword evidence="1 8" id="KW-0963">Cytoplasm</keyword>
<feature type="active site" evidence="8">
    <location>
        <position position="217"/>
    </location>
</feature>
<dbReference type="GO" id="GO:0006189">
    <property type="term" value="P:'de novo' IMP biosynthetic process"/>
    <property type="evidence" value="ECO:0007669"/>
    <property type="project" value="UniProtKB-UniRule"/>
</dbReference>
<keyword evidence="4 8" id="KW-0658">Purine biosynthesis</keyword>
<dbReference type="UniPathway" id="UPA00074">
    <property type="reaction ID" value="UER00128"/>
</dbReference>
<dbReference type="InterPro" id="IPR010075">
    <property type="entry name" value="PRibForGlyAmidine_synth_PurQ"/>
</dbReference>
<dbReference type="PIRSF" id="PIRSF001586">
    <property type="entry name" value="FGAM_synth_I"/>
    <property type="match status" value="1"/>
</dbReference>
<comment type="function">
    <text evidence="8">Part of the phosphoribosylformylglycinamidine synthase complex involved in the purines biosynthetic pathway. Catalyzes the ATP-dependent conversion of formylglycinamide ribonucleotide (FGAR) and glutamine to yield formylglycinamidine ribonucleotide (FGAM) and glutamate. The FGAM synthase complex is composed of three subunits. PurQ produces an ammonia molecule by converting glutamine to glutamate. PurL transfers the ammonia molecule to FGAR to form FGAM in an ATP-dependent manner. PurS interacts with PurQ and PurL and is thought to assist in the transfer of the ammonia molecule from PurQ to PurL.</text>
</comment>
<reference evidence="9" key="1">
    <citation type="journal article" date="2020" name="mSystems">
        <title>Genome- and Community-Level Interaction Insights into Carbon Utilization and Element Cycling Functions of Hydrothermarchaeota in Hydrothermal Sediment.</title>
        <authorList>
            <person name="Zhou Z."/>
            <person name="Liu Y."/>
            <person name="Xu W."/>
            <person name="Pan J."/>
            <person name="Luo Z.H."/>
            <person name="Li M."/>
        </authorList>
    </citation>
    <scope>NUCLEOTIDE SEQUENCE [LARGE SCALE GENOMIC DNA]</scope>
    <source>
        <strain evidence="9">SpSt-791</strain>
    </source>
</reference>
<comment type="caution">
    <text evidence="9">The sequence shown here is derived from an EMBL/GenBank/DDBJ whole genome shotgun (WGS) entry which is preliminary data.</text>
</comment>
<dbReference type="NCBIfam" id="TIGR01737">
    <property type="entry name" value="FGAM_synth_I"/>
    <property type="match status" value="1"/>
</dbReference>
<dbReference type="PROSITE" id="PS51273">
    <property type="entry name" value="GATASE_TYPE_1"/>
    <property type="match status" value="1"/>
</dbReference>